<organism evidence="1 2">
    <name type="scientific">Chironomus riparius</name>
    <dbReference type="NCBI Taxonomy" id="315576"/>
    <lineage>
        <taxon>Eukaryota</taxon>
        <taxon>Metazoa</taxon>
        <taxon>Ecdysozoa</taxon>
        <taxon>Arthropoda</taxon>
        <taxon>Hexapoda</taxon>
        <taxon>Insecta</taxon>
        <taxon>Pterygota</taxon>
        <taxon>Neoptera</taxon>
        <taxon>Endopterygota</taxon>
        <taxon>Diptera</taxon>
        <taxon>Nematocera</taxon>
        <taxon>Chironomoidea</taxon>
        <taxon>Chironomidae</taxon>
        <taxon>Chironominae</taxon>
        <taxon>Chironomus</taxon>
    </lineage>
</organism>
<gene>
    <name evidence="1" type="ORF">CHIRRI_LOCUS4761</name>
</gene>
<proteinExistence type="predicted"/>
<evidence type="ECO:0000313" key="1">
    <source>
        <dbReference type="EMBL" id="CAG9801841.1"/>
    </source>
</evidence>
<keyword evidence="2" id="KW-1185">Reference proteome</keyword>
<dbReference type="EMBL" id="OU895878">
    <property type="protein sequence ID" value="CAG9801841.1"/>
    <property type="molecule type" value="Genomic_DNA"/>
</dbReference>
<evidence type="ECO:0000313" key="2">
    <source>
        <dbReference type="Proteomes" id="UP001153620"/>
    </source>
</evidence>
<accession>A0A9N9RR93</accession>
<dbReference type="AlphaFoldDB" id="A0A9N9RR93"/>
<protein>
    <submittedName>
        <fullName evidence="1">Uncharacterized protein</fullName>
    </submittedName>
</protein>
<reference evidence="1" key="1">
    <citation type="submission" date="2022-01" db="EMBL/GenBank/DDBJ databases">
        <authorList>
            <person name="King R."/>
        </authorList>
    </citation>
    <scope>NUCLEOTIDE SEQUENCE</scope>
</reference>
<name>A0A9N9RR93_9DIPT</name>
<sequence>MLSENVHEYEKNVACDMLPSHLSMLMSLLNDLITCHIGMCSLSMLKKVP</sequence>
<reference evidence="1" key="2">
    <citation type="submission" date="2022-10" db="EMBL/GenBank/DDBJ databases">
        <authorList>
            <consortium name="ENA_rothamsted_submissions"/>
            <consortium name="culmorum"/>
            <person name="King R."/>
        </authorList>
    </citation>
    <scope>NUCLEOTIDE SEQUENCE</scope>
</reference>
<dbReference type="Proteomes" id="UP001153620">
    <property type="component" value="Chromosome 2"/>
</dbReference>